<comment type="caution">
    <text evidence="2">The sequence shown here is derived from an EMBL/GenBank/DDBJ whole genome shotgun (WGS) entry which is preliminary data.</text>
</comment>
<dbReference type="PANTHER" id="PTHR13723:SF312">
    <property type="entry name" value="THROMBOSPONDIN TYPE-1 DOMAIN-CONTAINING PROTEIN 4-LIKE ISOFORM X1"/>
    <property type="match status" value="1"/>
</dbReference>
<name>A0ABV0NXW8_9TELE</name>
<evidence type="ECO:0000256" key="1">
    <source>
        <dbReference type="SAM" id="MobiDB-lite"/>
    </source>
</evidence>
<evidence type="ECO:0000313" key="3">
    <source>
        <dbReference type="Proteomes" id="UP001476798"/>
    </source>
</evidence>
<organism evidence="2 3">
    <name type="scientific">Goodea atripinnis</name>
    <dbReference type="NCBI Taxonomy" id="208336"/>
    <lineage>
        <taxon>Eukaryota</taxon>
        <taxon>Metazoa</taxon>
        <taxon>Chordata</taxon>
        <taxon>Craniata</taxon>
        <taxon>Vertebrata</taxon>
        <taxon>Euteleostomi</taxon>
        <taxon>Actinopterygii</taxon>
        <taxon>Neopterygii</taxon>
        <taxon>Teleostei</taxon>
        <taxon>Neoteleostei</taxon>
        <taxon>Acanthomorphata</taxon>
        <taxon>Ovalentaria</taxon>
        <taxon>Atherinomorphae</taxon>
        <taxon>Cyprinodontiformes</taxon>
        <taxon>Goodeidae</taxon>
        <taxon>Goodea</taxon>
    </lineage>
</organism>
<dbReference type="PANTHER" id="PTHR13723">
    <property type="entry name" value="ADAMTS A DISINTEGRIN AND METALLOPROTEASE WITH THROMBOSPONDIN MOTIFS PROTEASE"/>
    <property type="match status" value="1"/>
</dbReference>
<dbReference type="Proteomes" id="UP001476798">
    <property type="component" value="Unassembled WGS sequence"/>
</dbReference>
<gene>
    <name evidence="2" type="ORF">GOODEAATRI_021552</name>
</gene>
<evidence type="ECO:0000313" key="2">
    <source>
        <dbReference type="EMBL" id="MEQ2175811.1"/>
    </source>
</evidence>
<feature type="compositionally biased region" description="Basic and acidic residues" evidence="1">
    <location>
        <begin position="63"/>
        <end position="87"/>
    </location>
</feature>
<proteinExistence type="predicted"/>
<reference evidence="2 3" key="1">
    <citation type="submission" date="2021-06" db="EMBL/GenBank/DDBJ databases">
        <authorList>
            <person name="Palmer J.M."/>
        </authorList>
    </citation>
    <scope>NUCLEOTIDE SEQUENCE [LARGE SCALE GENOMIC DNA]</scope>
    <source>
        <strain evidence="2 3">GA_2019</strain>
        <tissue evidence="2">Muscle</tissue>
    </source>
</reference>
<protein>
    <submittedName>
        <fullName evidence="2">Uncharacterized protein</fullName>
    </submittedName>
</protein>
<feature type="non-terminal residue" evidence="2">
    <location>
        <position position="1"/>
    </location>
</feature>
<sequence>LTCRPGGYRFYVRLAERVRDGTPCFNTSANDVCVEGQCLIIFHKENPGIDYEFYIPVEDKDGEKERLVESERPRESPRERQRQREPARAPLRSKTNFTYLI</sequence>
<keyword evidence="3" id="KW-1185">Reference proteome</keyword>
<dbReference type="InterPro" id="IPR050439">
    <property type="entry name" value="ADAMTS_ADAMTS-like"/>
</dbReference>
<accession>A0ABV0NXW8</accession>
<feature type="region of interest" description="Disordered" evidence="1">
    <location>
        <begin position="63"/>
        <end position="101"/>
    </location>
</feature>
<dbReference type="EMBL" id="JAHRIO010052087">
    <property type="protein sequence ID" value="MEQ2175811.1"/>
    <property type="molecule type" value="Genomic_DNA"/>
</dbReference>